<name>A0A6N9NMX0_9FLAO</name>
<comment type="subcellular location">
    <subcellularLocation>
        <location evidence="1 16">Cytoplasm</location>
    </subcellularLocation>
</comment>
<sequence length="348" mass="39074">MDAFYASVEQLDNPELKGKPVAVGGSRERGVVAAASYEARQFGVHSALASIMAARRCPNLIFVKPRFERYKEVSLQIMEIFKNYTDLVEPLSLDEAYLDVTENKKNIVSAMKIAMNIRADILAATGLTASAGVSYNKFLAKTASDINKPDGMSVILPEEGQAFIEQLKIEKFHGIGKVTAEKMKKFGVFNGADLKSKSSEWLHRNFGKAGLHYYRIARGIDEREVQPNRVRKSIGAENTFENDLETEQELLKALQPICQTVANRTKKAKNAGKTVSLKLKYDDFTIQTRSKTVGSYISSFNHIWALAVELLRTPEIPEKPIRLLGISLSNLEKEEVRYGIQLRFEYEE</sequence>
<dbReference type="InterPro" id="IPR022880">
    <property type="entry name" value="DNApol_IV"/>
</dbReference>
<dbReference type="Gene3D" id="3.30.1490.100">
    <property type="entry name" value="DNA polymerase, Y-family, little finger domain"/>
    <property type="match status" value="1"/>
</dbReference>
<dbReference type="NCBIfam" id="NF002677">
    <property type="entry name" value="PRK02406.1"/>
    <property type="match status" value="1"/>
</dbReference>
<accession>A0A6N9NMX0</accession>
<dbReference type="FunFam" id="1.10.150.20:FF:000019">
    <property type="entry name" value="DNA polymerase IV"/>
    <property type="match status" value="1"/>
</dbReference>
<evidence type="ECO:0000256" key="11">
    <source>
        <dbReference type="ARBA" id="ARBA00022842"/>
    </source>
</evidence>
<evidence type="ECO:0000259" key="17">
    <source>
        <dbReference type="PROSITE" id="PS50173"/>
    </source>
</evidence>
<comment type="catalytic activity">
    <reaction evidence="15 16">
        <text>DNA(n) + a 2'-deoxyribonucleoside 5'-triphosphate = DNA(n+1) + diphosphate</text>
        <dbReference type="Rhea" id="RHEA:22508"/>
        <dbReference type="Rhea" id="RHEA-COMP:17339"/>
        <dbReference type="Rhea" id="RHEA-COMP:17340"/>
        <dbReference type="ChEBI" id="CHEBI:33019"/>
        <dbReference type="ChEBI" id="CHEBI:61560"/>
        <dbReference type="ChEBI" id="CHEBI:173112"/>
        <dbReference type="EC" id="2.7.7.7"/>
    </reaction>
</comment>
<comment type="cofactor">
    <cofactor evidence="16">
        <name>Mg(2+)</name>
        <dbReference type="ChEBI" id="CHEBI:18420"/>
    </cofactor>
    <text evidence="16">Binds 2 magnesium ions per subunit.</text>
</comment>
<evidence type="ECO:0000256" key="13">
    <source>
        <dbReference type="ARBA" id="ARBA00023125"/>
    </source>
</evidence>
<dbReference type="InterPro" id="IPR043502">
    <property type="entry name" value="DNA/RNA_pol_sf"/>
</dbReference>
<evidence type="ECO:0000256" key="7">
    <source>
        <dbReference type="ARBA" id="ARBA00022695"/>
    </source>
</evidence>
<keyword evidence="10 16" id="KW-0227">DNA damage</keyword>
<comment type="similarity">
    <text evidence="2 16">Belongs to the DNA polymerase type-Y family.</text>
</comment>
<evidence type="ECO:0000256" key="3">
    <source>
        <dbReference type="ARBA" id="ARBA00011245"/>
    </source>
</evidence>
<dbReference type="SUPFAM" id="SSF100879">
    <property type="entry name" value="Lesion bypass DNA polymerase (Y-family), little finger domain"/>
    <property type="match status" value="1"/>
</dbReference>
<dbReference type="Proteomes" id="UP000470771">
    <property type="component" value="Unassembled WGS sequence"/>
</dbReference>
<dbReference type="GO" id="GO:0005829">
    <property type="term" value="C:cytosol"/>
    <property type="evidence" value="ECO:0007669"/>
    <property type="project" value="TreeGrafter"/>
</dbReference>
<evidence type="ECO:0000256" key="12">
    <source>
        <dbReference type="ARBA" id="ARBA00022932"/>
    </source>
</evidence>
<dbReference type="PANTHER" id="PTHR11076">
    <property type="entry name" value="DNA REPAIR POLYMERASE UMUC / TRANSFERASE FAMILY MEMBER"/>
    <property type="match status" value="1"/>
</dbReference>
<dbReference type="InterPro" id="IPR017961">
    <property type="entry name" value="DNA_pol_Y-fam_little_finger"/>
</dbReference>
<dbReference type="Gene3D" id="1.10.150.20">
    <property type="entry name" value="5' to 3' exonuclease, C-terminal subdomain"/>
    <property type="match status" value="1"/>
</dbReference>
<keyword evidence="8 16" id="KW-0235">DNA replication</keyword>
<proteinExistence type="inferred from homology"/>
<dbReference type="GO" id="GO:0006281">
    <property type="term" value="P:DNA repair"/>
    <property type="evidence" value="ECO:0007669"/>
    <property type="project" value="UniProtKB-UniRule"/>
</dbReference>
<keyword evidence="14 16" id="KW-0234">DNA repair</keyword>
<comment type="caution">
    <text evidence="18">The sequence shown here is derived from an EMBL/GenBank/DDBJ whole genome shotgun (WGS) entry which is preliminary data.</text>
</comment>
<evidence type="ECO:0000256" key="6">
    <source>
        <dbReference type="ARBA" id="ARBA00022679"/>
    </source>
</evidence>
<keyword evidence="19" id="KW-1185">Reference proteome</keyword>
<evidence type="ECO:0000256" key="2">
    <source>
        <dbReference type="ARBA" id="ARBA00010945"/>
    </source>
</evidence>
<keyword evidence="12 16" id="KW-0239">DNA-directed DNA polymerase</keyword>
<protein>
    <recommendedName>
        <fullName evidence="16">DNA polymerase IV</fullName>
        <shortName evidence="16">Pol IV</shortName>
        <ecNumber evidence="16">2.7.7.7</ecNumber>
    </recommendedName>
</protein>
<dbReference type="FunFam" id="3.40.1170.60:FF:000001">
    <property type="entry name" value="DNA polymerase IV"/>
    <property type="match status" value="1"/>
</dbReference>
<dbReference type="InterPro" id="IPR050116">
    <property type="entry name" value="DNA_polymerase-Y"/>
</dbReference>
<dbReference type="InterPro" id="IPR043128">
    <property type="entry name" value="Rev_trsase/Diguanyl_cyclase"/>
</dbReference>
<dbReference type="GO" id="GO:0003684">
    <property type="term" value="F:damaged DNA binding"/>
    <property type="evidence" value="ECO:0007669"/>
    <property type="project" value="InterPro"/>
</dbReference>
<reference evidence="18 19" key="1">
    <citation type="submission" date="2019-12" db="EMBL/GenBank/DDBJ databases">
        <authorList>
            <person name="Zhao J."/>
        </authorList>
    </citation>
    <scope>NUCLEOTIDE SEQUENCE [LARGE SCALE GENOMIC DNA]</scope>
    <source>
        <strain evidence="18 19">S-15</strain>
    </source>
</reference>
<dbReference type="InterPro" id="IPR001126">
    <property type="entry name" value="UmuC"/>
</dbReference>
<evidence type="ECO:0000256" key="16">
    <source>
        <dbReference type="HAMAP-Rule" id="MF_01113"/>
    </source>
</evidence>
<evidence type="ECO:0000313" key="18">
    <source>
        <dbReference type="EMBL" id="NBG65915.1"/>
    </source>
</evidence>
<comment type="caution">
    <text evidence="16">Lacks conserved residue(s) required for the propagation of feature annotation.</text>
</comment>
<keyword evidence="5 16" id="KW-0963">Cytoplasm</keyword>
<dbReference type="HAMAP" id="MF_01113">
    <property type="entry name" value="DNApol_IV"/>
    <property type="match status" value="1"/>
</dbReference>
<feature type="binding site" evidence="16">
    <location>
        <position position="94"/>
    </location>
    <ligand>
        <name>Mg(2+)</name>
        <dbReference type="ChEBI" id="CHEBI:18420"/>
    </ligand>
</feature>
<dbReference type="PROSITE" id="PS50173">
    <property type="entry name" value="UMUC"/>
    <property type="match status" value="1"/>
</dbReference>
<organism evidence="18 19">
    <name type="scientific">Acidiluteibacter ferrifornacis</name>
    <dbReference type="NCBI Taxonomy" id="2692424"/>
    <lineage>
        <taxon>Bacteria</taxon>
        <taxon>Pseudomonadati</taxon>
        <taxon>Bacteroidota</taxon>
        <taxon>Flavobacteriia</taxon>
        <taxon>Flavobacteriales</taxon>
        <taxon>Cryomorphaceae</taxon>
        <taxon>Acidiluteibacter</taxon>
    </lineage>
</organism>
<dbReference type="CDD" id="cd03586">
    <property type="entry name" value="PolY_Pol_IV_kappa"/>
    <property type="match status" value="1"/>
</dbReference>
<dbReference type="GO" id="GO:0003887">
    <property type="term" value="F:DNA-directed DNA polymerase activity"/>
    <property type="evidence" value="ECO:0007669"/>
    <property type="project" value="UniProtKB-UniRule"/>
</dbReference>
<dbReference type="SUPFAM" id="SSF56672">
    <property type="entry name" value="DNA/RNA polymerases"/>
    <property type="match status" value="1"/>
</dbReference>
<keyword evidence="11 16" id="KW-0460">Magnesium</keyword>
<dbReference type="GO" id="GO:0000287">
    <property type="term" value="F:magnesium ion binding"/>
    <property type="evidence" value="ECO:0007669"/>
    <property type="project" value="UniProtKB-UniRule"/>
</dbReference>
<dbReference type="GO" id="GO:0006261">
    <property type="term" value="P:DNA-templated DNA replication"/>
    <property type="evidence" value="ECO:0007669"/>
    <property type="project" value="UniProtKB-UniRule"/>
</dbReference>
<comment type="function">
    <text evidence="16">Poorly processive, error-prone DNA polymerase involved in untargeted mutagenesis. Copies undamaged DNA at stalled replication forks, which arise in vivo from mismatched or misaligned primer ends. These misaligned primers can be extended by PolIV. Exhibits no 3'-5' exonuclease (proofreading) activity. May be involved in translesional synthesis, in conjunction with the beta clamp from PolIII.</text>
</comment>
<dbReference type="Gene3D" id="3.30.70.270">
    <property type="match status" value="1"/>
</dbReference>
<keyword evidence="7 16" id="KW-0548">Nucleotidyltransferase</keyword>
<keyword evidence="9 16" id="KW-0479">Metal-binding</keyword>
<comment type="subunit">
    <text evidence="3 16">Monomer.</text>
</comment>
<dbReference type="NCBIfam" id="NF010731">
    <property type="entry name" value="PRK14133.1"/>
    <property type="match status" value="1"/>
</dbReference>
<dbReference type="GO" id="GO:0009432">
    <property type="term" value="P:SOS response"/>
    <property type="evidence" value="ECO:0007669"/>
    <property type="project" value="UniProtKB-ARBA"/>
</dbReference>
<evidence type="ECO:0000256" key="10">
    <source>
        <dbReference type="ARBA" id="ARBA00022763"/>
    </source>
</evidence>
<dbReference type="InterPro" id="IPR036775">
    <property type="entry name" value="DNA_pol_Y-fam_lit_finger_sf"/>
</dbReference>
<feature type="site" description="Substrate discrimination" evidence="16">
    <location>
        <position position="5"/>
    </location>
</feature>
<dbReference type="Pfam" id="PF11798">
    <property type="entry name" value="IMS_HHH"/>
    <property type="match status" value="1"/>
</dbReference>
<dbReference type="GO" id="GO:0042276">
    <property type="term" value="P:error-prone translesion synthesis"/>
    <property type="evidence" value="ECO:0007669"/>
    <property type="project" value="TreeGrafter"/>
</dbReference>
<evidence type="ECO:0000313" key="19">
    <source>
        <dbReference type="Proteomes" id="UP000470771"/>
    </source>
</evidence>
<dbReference type="FunFam" id="3.30.1490.100:FF:000004">
    <property type="entry name" value="DNA polymerase IV"/>
    <property type="match status" value="1"/>
</dbReference>
<feature type="domain" description="UmuC" evidence="17">
    <location>
        <begin position="1"/>
        <end position="176"/>
    </location>
</feature>
<dbReference type="Gene3D" id="3.40.1170.60">
    <property type="match status" value="1"/>
</dbReference>
<evidence type="ECO:0000256" key="9">
    <source>
        <dbReference type="ARBA" id="ARBA00022723"/>
    </source>
</evidence>
<evidence type="ECO:0000256" key="8">
    <source>
        <dbReference type="ARBA" id="ARBA00022705"/>
    </source>
</evidence>
<gene>
    <name evidence="16 18" type="primary">dinB</name>
    <name evidence="18" type="ORF">GQN54_07270</name>
</gene>
<keyword evidence="13 16" id="KW-0238">DNA-binding</keyword>
<keyword evidence="6 16" id="KW-0808">Transferase</keyword>
<evidence type="ECO:0000256" key="15">
    <source>
        <dbReference type="ARBA" id="ARBA00049244"/>
    </source>
</evidence>
<feature type="active site" evidence="16">
    <location>
        <position position="95"/>
    </location>
</feature>
<evidence type="ECO:0000256" key="4">
    <source>
        <dbReference type="ARBA" id="ARBA00022457"/>
    </source>
</evidence>
<dbReference type="EMBL" id="WWNE01000006">
    <property type="protein sequence ID" value="NBG65915.1"/>
    <property type="molecule type" value="Genomic_DNA"/>
</dbReference>
<keyword evidence="4 16" id="KW-0515">Mutator protein</keyword>
<dbReference type="InterPro" id="IPR024728">
    <property type="entry name" value="PolY_HhH_motif"/>
</dbReference>
<evidence type="ECO:0000256" key="5">
    <source>
        <dbReference type="ARBA" id="ARBA00022490"/>
    </source>
</evidence>
<evidence type="ECO:0000256" key="14">
    <source>
        <dbReference type="ARBA" id="ARBA00023204"/>
    </source>
</evidence>
<dbReference type="Pfam" id="PF11799">
    <property type="entry name" value="IMS_C"/>
    <property type="match status" value="1"/>
</dbReference>
<dbReference type="AlphaFoldDB" id="A0A6N9NMX0"/>
<dbReference type="PANTHER" id="PTHR11076:SF33">
    <property type="entry name" value="DNA POLYMERASE KAPPA"/>
    <property type="match status" value="1"/>
</dbReference>
<dbReference type="EC" id="2.7.7.7" evidence="16"/>
<evidence type="ECO:0000256" key="1">
    <source>
        <dbReference type="ARBA" id="ARBA00004496"/>
    </source>
</evidence>
<dbReference type="Pfam" id="PF00817">
    <property type="entry name" value="IMS"/>
    <property type="match status" value="1"/>
</dbReference>